<dbReference type="Proteomes" id="UP001163603">
    <property type="component" value="Chromosome 5"/>
</dbReference>
<evidence type="ECO:0000313" key="2">
    <source>
        <dbReference type="Proteomes" id="UP001163603"/>
    </source>
</evidence>
<name>A0ACC0YQZ7_9ROSI</name>
<protein>
    <submittedName>
        <fullName evidence="1">Uncharacterized protein</fullName>
    </submittedName>
</protein>
<keyword evidence="2" id="KW-1185">Reference proteome</keyword>
<comment type="caution">
    <text evidence="1">The sequence shown here is derived from an EMBL/GenBank/DDBJ whole genome shotgun (WGS) entry which is preliminary data.</text>
</comment>
<evidence type="ECO:0000313" key="1">
    <source>
        <dbReference type="EMBL" id="KAJ0040573.1"/>
    </source>
</evidence>
<organism evidence="1 2">
    <name type="scientific">Pistacia integerrima</name>
    <dbReference type="NCBI Taxonomy" id="434235"/>
    <lineage>
        <taxon>Eukaryota</taxon>
        <taxon>Viridiplantae</taxon>
        <taxon>Streptophyta</taxon>
        <taxon>Embryophyta</taxon>
        <taxon>Tracheophyta</taxon>
        <taxon>Spermatophyta</taxon>
        <taxon>Magnoliopsida</taxon>
        <taxon>eudicotyledons</taxon>
        <taxon>Gunneridae</taxon>
        <taxon>Pentapetalae</taxon>
        <taxon>rosids</taxon>
        <taxon>malvids</taxon>
        <taxon>Sapindales</taxon>
        <taxon>Anacardiaceae</taxon>
        <taxon>Pistacia</taxon>
    </lineage>
</organism>
<accession>A0ACC0YQZ7</accession>
<gene>
    <name evidence="1" type="ORF">Pint_27942</name>
</gene>
<sequence>MLKLKLPLSAPLPPQTKPNHSVHHNNKLKVKSRVHKFSLRDTIPYLHSFYFELIQRVQMTTEFSAEDKLREGGRPSDREEEEEEDEALSLSDLPLNLINIEDNHDDQNRSSEEASCQVKEPEDQEFNFGSWGGSLSTESEMCAADDVFFKGQILPLRFSVSSESGLTRLIQHDLSHNSVTSCLSRSESMDHLSSVDRLTSLNSSRSSSSSRSHNSSSTTTTSTTTIAKNSKPRIIRNQFHTYPSPKPQIRVSASQLRRNTSGNRSQKSTVWDFFRLGLVRTPEIELQDLKVRNNNIANKSCVSRNSSSGSGSSSNSNSSSSINNYNKQDLKITGKKQKKKQNLLDNKRGLFSGCKCSITAVETVPLNNIVIIKSNSEGSNNRKRINNNGESSEMEKKLQELKTKQKMKEKQQGKQAMSRHRTFEWLKELSHASYVDGET</sequence>
<proteinExistence type="predicted"/>
<dbReference type="EMBL" id="CM047740">
    <property type="protein sequence ID" value="KAJ0040573.1"/>
    <property type="molecule type" value="Genomic_DNA"/>
</dbReference>
<reference evidence="2" key="1">
    <citation type="journal article" date="2023" name="G3 (Bethesda)">
        <title>Genome assembly and association tests identify interacting loci associated with vigor, precocity, and sex in interspecific pistachio rootstocks.</title>
        <authorList>
            <person name="Palmer W."/>
            <person name="Jacygrad E."/>
            <person name="Sagayaradj S."/>
            <person name="Cavanaugh K."/>
            <person name="Han R."/>
            <person name="Bertier L."/>
            <person name="Beede B."/>
            <person name="Kafkas S."/>
            <person name="Golino D."/>
            <person name="Preece J."/>
            <person name="Michelmore R."/>
        </authorList>
    </citation>
    <scope>NUCLEOTIDE SEQUENCE [LARGE SCALE GENOMIC DNA]</scope>
</reference>